<keyword evidence="2" id="KW-1185">Reference proteome</keyword>
<dbReference type="Gene3D" id="6.10.250.3120">
    <property type="match status" value="1"/>
</dbReference>
<feature type="compositionally biased region" description="Polar residues" evidence="1">
    <location>
        <begin position="225"/>
        <end position="235"/>
    </location>
</feature>
<accession>A0A7E4W4I1</accession>
<dbReference type="WBParaSite" id="Pan_g5988.t1">
    <property type="protein sequence ID" value="Pan_g5988.t1"/>
    <property type="gene ID" value="Pan_g5988"/>
</dbReference>
<dbReference type="Proteomes" id="UP000492821">
    <property type="component" value="Unassembled WGS sequence"/>
</dbReference>
<evidence type="ECO:0000313" key="3">
    <source>
        <dbReference type="WBParaSite" id="Pan_g5988.t1"/>
    </source>
</evidence>
<feature type="compositionally biased region" description="Basic and acidic residues" evidence="1">
    <location>
        <begin position="62"/>
        <end position="77"/>
    </location>
</feature>
<organism evidence="2 3">
    <name type="scientific">Panagrellus redivivus</name>
    <name type="common">Microworm</name>
    <dbReference type="NCBI Taxonomy" id="6233"/>
    <lineage>
        <taxon>Eukaryota</taxon>
        <taxon>Metazoa</taxon>
        <taxon>Ecdysozoa</taxon>
        <taxon>Nematoda</taxon>
        <taxon>Chromadorea</taxon>
        <taxon>Rhabditida</taxon>
        <taxon>Tylenchina</taxon>
        <taxon>Panagrolaimomorpha</taxon>
        <taxon>Panagrolaimoidea</taxon>
        <taxon>Panagrolaimidae</taxon>
        <taxon>Panagrellus</taxon>
    </lineage>
</organism>
<feature type="region of interest" description="Disordered" evidence="1">
    <location>
        <begin position="53"/>
        <end position="87"/>
    </location>
</feature>
<reference evidence="3" key="2">
    <citation type="submission" date="2020-10" db="UniProtKB">
        <authorList>
            <consortium name="WormBaseParasite"/>
        </authorList>
    </citation>
    <scope>IDENTIFICATION</scope>
</reference>
<feature type="compositionally biased region" description="Low complexity" evidence="1">
    <location>
        <begin position="78"/>
        <end position="87"/>
    </location>
</feature>
<dbReference type="AlphaFoldDB" id="A0A7E4W4I1"/>
<reference evidence="2" key="1">
    <citation type="journal article" date="2013" name="Genetics">
        <title>The draft genome and transcriptome of Panagrellus redivivus are shaped by the harsh demands of a free-living lifestyle.</title>
        <authorList>
            <person name="Srinivasan J."/>
            <person name="Dillman A.R."/>
            <person name="Macchietto M.G."/>
            <person name="Heikkinen L."/>
            <person name="Lakso M."/>
            <person name="Fracchia K.M."/>
            <person name="Antoshechkin I."/>
            <person name="Mortazavi A."/>
            <person name="Wong G."/>
            <person name="Sternberg P.W."/>
        </authorList>
    </citation>
    <scope>NUCLEOTIDE SEQUENCE [LARGE SCALE GENOMIC DNA]</scope>
    <source>
        <strain evidence="2">MT8872</strain>
    </source>
</reference>
<proteinExistence type="predicted"/>
<name>A0A7E4W4I1_PANRE</name>
<protein>
    <submittedName>
        <fullName evidence="3">ASD2 domain-containing protein</fullName>
    </submittedName>
</protein>
<feature type="region of interest" description="Disordered" evidence="1">
    <location>
        <begin position="225"/>
        <end position="249"/>
    </location>
</feature>
<evidence type="ECO:0000313" key="2">
    <source>
        <dbReference type="Proteomes" id="UP000492821"/>
    </source>
</evidence>
<sequence>MEYDTDTLASANRNRAASRKFFQQVNQQQTSHTLVLSQINLPLSTTMLHRTPSGAMRKIRQRREEMSQMRQSQEHLDATSPQSTATTTQSLIGYRSLVDSTAYHSILDDGMSFRSDISNSEDSFSSLKSSISINTFSKPEPPRRTLATIEHSNILNGSEKNYYDVNGTVNPPAKPTVEVHPMPPARTTAPLPIAVKQLVPPPIPKKPERLRKMIDQQITVNCQKSNSVTSVSPNENELPGERNLNLDTDTSSESVPIVVKKKAAPTSDSACCSMASSSVEALDRLHTSSLVRSIEEQFAGARTSVVELNTADLNELEKRRLIAIKKLTDKVADRKKDLDGIKNEKEVAIGAIRHLLGDHPLFKLIEVEIRKRADLIQIEGMARVRLQQIDDLNKEHAKALSSRRAYWNEKINDVRYLSVFVSERILAIEAKIYKLLSPENYQTYRQYMDLLIQLEAEDTETSEKLSIVQKQIDQLHSISPLKITG</sequence>
<evidence type="ECO:0000256" key="1">
    <source>
        <dbReference type="SAM" id="MobiDB-lite"/>
    </source>
</evidence>